<dbReference type="EC" id="3.2.1.52" evidence="3"/>
<evidence type="ECO:0000313" key="9">
    <source>
        <dbReference type="EMBL" id="VEU34789.1"/>
    </source>
</evidence>
<dbReference type="InterPro" id="IPR025705">
    <property type="entry name" value="Beta_hexosaminidase_sua/sub"/>
</dbReference>
<dbReference type="SUPFAM" id="SSF51445">
    <property type="entry name" value="(Trans)glycosidases"/>
    <property type="match status" value="2"/>
</dbReference>
<evidence type="ECO:0000256" key="3">
    <source>
        <dbReference type="ARBA" id="ARBA00012663"/>
    </source>
</evidence>
<dbReference type="InterPro" id="IPR017853">
    <property type="entry name" value="GH"/>
</dbReference>
<organism evidence="9 10">
    <name type="scientific">Pseudo-nitzschia multistriata</name>
    <dbReference type="NCBI Taxonomy" id="183589"/>
    <lineage>
        <taxon>Eukaryota</taxon>
        <taxon>Sar</taxon>
        <taxon>Stramenopiles</taxon>
        <taxon>Ochrophyta</taxon>
        <taxon>Bacillariophyta</taxon>
        <taxon>Bacillariophyceae</taxon>
        <taxon>Bacillariophycidae</taxon>
        <taxon>Bacillariales</taxon>
        <taxon>Bacillariaceae</taxon>
        <taxon>Pseudo-nitzschia</taxon>
    </lineage>
</organism>
<dbReference type="PANTHER" id="PTHR22600:SF21">
    <property type="entry name" value="BETA-HEXOSAMINIDASE A"/>
    <property type="match status" value="1"/>
</dbReference>
<dbReference type="Proteomes" id="UP000291116">
    <property type="component" value="Unassembled WGS sequence"/>
</dbReference>
<feature type="active site" description="Proton donor" evidence="5">
    <location>
        <position position="345"/>
    </location>
</feature>
<evidence type="ECO:0000313" key="10">
    <source>
        <dbReference type="Proteomes" id="UP000291116"/>
    </source>
</evidence>
<dbReference type="Gene3D" id="3.20.20.80">
    <property type="entry name" value="Glycosidases"/>
    <property type="match status" value="2"/>
</dbReference>
<evidence type="ECO:0000256" key="6">
    <source>
        <dbReference type="SAM" id="MobiDB-lite"/>
    </source>
</evidence>
<evidence type="ECO:0000256" key="1">
    <source>
        <dbReference type="ARBA" id="ARBA00001231"/>
    </source>
</evidence>
<protein>
    <recommendedName>
        <fullName evidence="3">beta-N-acetylhexosaminidase</fullName>
        <ecNumber evidence="3">3.2.1.52</ecNumber>
    </recommendedName>
</protein>
<feature type="domain" description="Glycoside hydrolase family 20 catalytic" evidence="8">
    <location>
        <begin position="157"/>
        <end position="361"/>
    </location>
</feature>
<dbReference type="GO" id="GO:0005975">
    <property type="term" value="P:carbohydrate metabolic process"/>
    <property type="evidence" value="ECO:0007669"/>
    <property type="project" value="InterPro"/>
</dbReference>
<dbReference type="InterPro" id="IPR015883">
    <property type="entry name" value="Glyco_hydro_20_cat"/>
</dbReference>
<evidence type="ECO:0000256" key="5">
    <source>
        <dbReference type="PIRSR" id="PIRSR625705-1"/>
    </source>
</evidence>
<accession>A0A448YYJ7</accession>
<evidence type="ECO:0000256" key="2">
    <source>
        <dbReference type="ARBA" id="ARBA00006285"/>
    </source>
</evidence>
<dbReference type="PANTHER" id="PTHR22600">
    <property type="entry name" value="BETA-HEXOSAMINIDASE"/>
    <property type="match status" value="1"/>
</dbReference>
<feature type="domain" description="Glycoside hydrolase family 20 catalytic" evidence="8">
    <location>
        <begin position="633"/>
        <end position="801"/>
    </location>
</feature>
<feature type="region of interest" description="Disordered" evidence="6">
    <location>
        <begin position="94"/>
        <end position="122"/>
    </location>
</feature>
<comment type="similarity">
    <text evidence="2">Belongs to the glycosyl hydrolase 20 family.</text>
</comment>
<evidence type="ECO:0000256" key="4">
    <source>
        <dbReference type="ARBA" id="ARBA00022801"/>
    </source>
</evidence>
<evidence type="ECO:0000256" key="7">
    <source>
        <dbReference type="SAM" id="Phobius"/>
    </source>
</evidence>
<comment type="catalytic activity">
    <reaction evidence="1">
        <text>Hydrolysis of terminal non-reducing N-acetyl-D-hexosamine residues in N-acetyl-beta-D-hexosaminides.</text>
        <dbReference type="EC" id="3.2.1.52"/>
    </reaction>
</comment>
<dbReference type="GO" id="GO:0016020">
    <property type="term" value="C:membrane"/>
    <property type="evidence" value="ECO:0007669"/>
    <property type="project" value="TreeGrafter"/>
</dbReference>
<keyword evidence="10" id="KW-1185">Reference proteome</keyword>
<dbReference type="AlphaFoldDB" id="A0A448YYJ7"/>
<feature type="transmembrane region" description="Helical" evidence="7">
    <location>
        <begin position="28"/>
        <end position="50"/>
    </location>
</feature>
<dbReference type="EMBL" id="CAACVS010000039">
    <property type="protein sequence ID" value="VEU34789.1"/>
    <property type="molecule type" value="Genomic_DNA"/>
</dbReference>
<keyword evidence="4" id="KW-0378">Hydrolase</keyword>
<reference evidence="9 10" key="1">
    <citation type="submission" date="2019-01" db="EMBL/GenBank/DDBJ databases">
        <authorList>
            <person name="Ferrante I. M."/>
        </authorList>
    </citation>
    <scope>NUCLEOTIDE SEQUENCE [LARGE SCALE GENOMIC DNA]</scope>
    <source>
        <strain evidence="9 10">B856</strain>
    </source>
</reference>
<gene>
    <name evidence="9" type="ORF">PSNMU_V1.4_AUG-EV-PASAV3_0015070</name>
</gene>
<dbReference type="GO" id="GO:0004563">
    <property type="term" value="F:beta-N-acetylhexosaminidase activity"/>
    <property type="evidence" value="ECO:0007669"/>
    <property type="project" value="UniProtKB-EC"/>
</dbReference>
<keyword evidence="7" id="KW-1133">Transmembrane helix</keyword>
<keyword evidence="7" id="KW-0812">Transmembrane</keyword>
<proteinExistence type="inferred from homology"/>
<sequence length="1003" mass="112999">MRNVYGGSLVRSSRGYGFKRKQRAFRTFCIFQLLGSLVCSGLLMSLWLMAQLEETLKSNIATPDKMGKLQRPKEPFKRTTSNDFLAYDYERKSSRQAMHHPPETEQMKSLVGNPGSHPSIEENTNGSVINQITWRQRNQLISSPSPLFPLLPPSLDYLGVLIDAGRHYFPVPWLYQHLRYLHDLGYNYIHFRLTDDQNFILNITIPKLGIERRNRSISDTSFAFVARWEQEQKNLHGTHNGTADEGDRHVYYQPHELSKFVEFARDEYNITVVPEINVPGHAGAWGANTAVPDLVVSCPKFACSNGYGVPLNLTHPELPKILEHVLTEVVEIFHHPPFLHLGGDELHMSLPCLEEAGIADTSSWLSDSVARFEKETLGPIVEGLGYGPHQILRWETPNQKRRSEPEEYRFGGITHYWESTPPSQNDGRGDVTPYMVSTGLYLDVMSTSKIYGYGDFLAAQKLVSEARSNPPFAIVAGAFELGTEFWEDRNVLGRLFAIRMGVATASETPSEAIPRTQYEFKSQYLSKCKSIFHFSNADSICESAGLPLLEDRSYQAKWKLFWKEWKTGLCEGLTYPEQSPHIHPSSVDPKVQRTANHNFWESVLSSSQSLGVTRQHIHTNVTAPKSIDSNIPHVGLVVNLVENSISQQNLFRLLQTIELLGMNLIQLNLADDFGQVVEYDSVSGIGYSTALSEANQKDAKIALPLYDRHRLEQIIGWAYQAGIQLVPEINLATNGGGWFKTGMLIDCPKVLCEKGHGIAFDVINKIESVLPIVLSVVAELRDIFSASPLNKFMHLGFDEREMAVGGCFSESGLDASEVHAALHRFETKLFDAISLIGADHHNIIRWQNEEKVEYRDRTGKITQFTSIDDLADKYDSISDLTPFFGTVLITEKNTPWEVYQATLCWTTKSSPPHGLVAKGTHGQVPQIDQLVAFTMGLRDRAKTDTTFDGFQTDFAVACEKLRCREAAQYFGRTANNRAQLKDLNLRESCIERTTNTTSRRSKK</sequence>
<name>A0A448YYJ7_9STRA</name>
<evidence type="ECO:0000259" key="8">
    <source>
        <dbReference type="Pfam" id="PF00728"/>
    </source>
</evidence>
<keyword evidence="7" id="KW-0472">Membrane</keyword>
<dbReference type="Pfam" id="PF00728">
    <property type="entry name" value="Glyco_hydro_20"/>
    <property type="match status" value="2"/>
</dbReference>
<dbReference type="OrthoDB" id="44496at2759"/>
<dbReference type="GO" id="GO:0030203">
    <property type="term" value="P:glycosaminoglycan metabolic process"/>
    <property type="evidence" value="ECO:0007669"/>
    <property type="project" value="TreeGrafter"/>
</dbReference>